<dbReference type="STRING" id="323097.Nham_2362"/>
<dbReference type="SUPFAM" id="SSF54171">
    <property type="entry name" value="DNA-binding domain"/>
    <property type="match status" value="1"/>
</dbReference>
<dbReference type="InterPro" id="IPR036955">
    <property type="entry name" value="AP2/ERF_dom_sf"/>
</dbReference>
<evidence type="ECO:0000313" key="3">
    <source>
        <dbReference type="Proteomes" id="UP000001953"/>
    </source>
</evidence>
<dbReference type="Proteomes" id="UP000001953">
    <property type="component" value="Chromosome"/>
</dbReference>
<evidence type="ECO:0000313" key="2">
    <source>
        <dbReference type="EMBL" id="ABE63154.1"/>
    </source>
</evidence>
<dbReference type="GO" id="GO:0003700">
    <property type="term" value="F:DNA-binding transcription factor activity"/>
    <property type="evidence" value="ECO:0007669"/>
    <property type="project" value="InterPro"/>
</dbReference>
<dbReference type="eggNOG" id="ENOG50330U8">
    <property type="taxonomic scope" value="Bacteria"/>
</dbReference>
<dbReference type="Pfam" id="PF13392">
    <property type="entry name" value="HNH_3"/>
    <property type="match status" value="1"/>
</dbReference>
<sequence>MRLDVLTQNELRTFLNYNPETGIFLWRDYPLPSGKARRRYGKASIGSIAGSTDTYGYREIRINYKMYKAHRLAWLYVYGAWPEGEIDHANGVPGDNRIANLRLATRAHQNANTRRRRDNKSGYKGVCRYGDRFHAFIGVGGGKTKYLGSFATGQEAHAAYLDFAKKIYGEFARAA</sequence>
<reference evidence="2 3" key="1">
    <citation type="submission" date="2006-03" db="EMBL/GenBank/DDBJ databases">
        <title>Complete sequence of chromosome of Nitrobacter hamburgensis X14.</title>
        <authorList>
            <consortium name="US DOE Joint Genome Institute"/>
            <person name="Copeland A."/>
            <person name="Lucas S."/>
            <person name="Lapidus A."/>
            <person name="Barry K."/>
            <person name="Detter J.C."/>
            <person name="Glavina del Rio T."/>
            <person name="Hammon N."/>
            <person name="Israni S."/>
            <person name="Dalin E."/>
            <person name="Tice H."/>
            <person name="Pitluck S."/>
            <person name="Chain P."/>
            <person name="Malfatti S."/>
            <person name="Shin M."/>
            <person name="Vergez L."/>
            <person name="Schmutz J."/>
            <person name="Larimer F."/>
            <person name="Land M."/>
            <person name="Hauser L."/>
            <person name="Kyrpides N."/>
            <person name="Ivanova N."/>
            <person name="Ward B."/>
            <person name="Arp D."/>
            <person name="Klotz M."/>
            <person name="Stein L."/>
            <person name="O'Mullan G."/>
            <person name="Starkenburg S."/>
            <person name="Sayavedra L."/>
            <person name="Poret-Peterson A.T."/>
            <person name="Gentry M.E."/>
            <person name="Bruce D."/>
            <person name="Richardson P."/>
        </authorList>
    </citation>
    <scope>NUCLEOTIDE SEQUENCE [LARGE SCALE GENOMIC DNA]</scope>
    <source>
        <strain evidence="3">DSM 10229 / NCIMB 13809 / X14</strain>
    </source>
</reference>
<dbReference type="HOGENOM" id="CLU_095318_1_1_5"/>
<dbReference type="AlphaFoldDB" id="Q1QKU3"/>
<protein>
    <recommendedName>
        <fullName evidence="1">HNH nuclease domain-containing protein</fullName>
    </recommendedName>
</protein>
<dbReference type="GO" id="GO:0003677">
    <property type="term" value="F:DNA binding"/>
    <property type="evidence" value="ECO:0007669"/>
    <property type="project" value="InterPro"/>
</dbReference>
<name>Q1QKU3_NITHX</name>
<organism evidence="2 3">
    <name type="scientific">Nitrobacter hamburgensis (strain DSM 10229 / NCIMB 13809 / X14)</name>
    <dbReference type="NCBI Taxonomy" id="323097"/>
    <lineage>
        <taxon>Bacteria</taxon>
        <taxon>Pseudomonadati</taxon>
        <taxon>Pseudomonadota</taxon>
        <taxon>Alphaproteobacteria</taxon>
        <taxon>Hyphomicrobiales</taxon>
        <taxon>Nitrobacteraceae</taxon>
        <taxon>Nitrobacter</taxon>
    </lineage>
</organism>
<dbReference type="EMBL" id="CP000319">
    <property type="protein sequence ID" value="ABE63154.1"/>
    <property type="molecule type" value="Genomic_DNA"/>
</dbReference>
<dbReference type="KEGG" id="nha:Nham_2362"/>
<accession>Q1QKU3</accession>
<dbReference type="OrthoDB" id="388551at2"/>
<proteinExistence type="predicted"/>
<dbReference type="Gene3D" id="3.90.75.20">
    <property type="match status" value="1"/>
</dbReference>
<dbReference type="InterPro" id="IPR044925">
    <property type="entry name" value="His-Me_finger_sf"/>
</dbReference>
<dbReference type="InterPro" id="IPR003615">
    <property type="entry name" value="HNH_nuc"/>
</dbReference>
<dbReference type="Gene3D" id="3.30.730.10">
    <property type="entry name" value="AP2/ERF domain"/>
    <property type="match status" value="1"/>
</dbReference>
<keyword evidence="3" id="KW-1185">Reference proteome</keyword>
<evidence type="ECO:0000259" key="1">
    <source>
        <dbReference type="Pfam" id="PF13392"/>
    </source>
</evidence>
<dbReference type="InterPro" id="IPR016177">
    <property type="entry name" value="DNA-bd_dom_sf"/>
</dbReference>
<feature type="domain" description="HNH nuclease" evidence="1">
    <location>
        <begin position="67"/>
        <end position="110"/>
    </location>
</feature>
<gene>
    <name evidence="2" type="ordered locus">Nham_2362</name>
</gene>
<dbReference type="SUPFAM" id="SSF54060">
    <property type="entry name" value="His-Me finger endonucleases"/>
    <property type="match status" value="1"/>
</dbReference>